<dbReference type="PRINTS" id="PR00176">
    <property type="entry name" value="NANEUSMPORT"/>
</dbReference>
<dbReference type="EMBL" id="CP111020">
    <property type="protein sequence ID" value="WAR14889.1"/>
    <property type="molecule type" value="Genomic_DNA"/>
</dbReference>
<dbReference type="SUPFAM" id="SSF161070">
    <property type="entry name" value="SNF-like"/>
    <property type="match status" value="1"/>
</dbReference>
<dbReference type="PROSITE" id="PS50267">
    <property type="entry name" value="NA_NEUROTRAN_SYMP_3"/>
    <property type="match status" value="1"/>
</dbReference>
<protein>
    <recommendedName>
        <fullName evidence="8">Transporter</fullName>
    </recommendedName>
</protein>
<comment type="similarity">
    <text evidence="2 8">Belongs to the sodium:neurotransmitter symporter (SNF) (TC 2.A.22) family.</text>
</comment>
<keyword evidence="4 8" id="KW-0812">Transmembrane</keyword>
<feature type="transmembrane region" description="Helical" evidence="10">
    <location>
        <begin position="12"/>
        <end position="31"/>
    </location>
</feature>
<feature type="transmembrane region" description="Helical" evidence="10">
    <location>
        <begin position="85"/>
        <end position="112"/>
    </location>
</feature>
<keyword evidence="8" id="KW-0769">Symport</keyword>
<dbReference type="PROSITE" id="PS00610">
    <property type="entry name" value="NA_NEUROTRAN_SYMP_1"/>
    <property type="match status" value="1"/>
</dbReference>
<feature type="transmembrane region" description="Helical" evidence="10">
    <location>
        <begin position="245"/>
        <end position="269"/>
    </location>
</feature>
<feature type="transmembrane region" description="Helical" evidence="10">
    <location>
        <begin position="281"/>
        <end position="312"/>
    </location>
</feature>
<accession>A0ABY7F101</accession>
<comment type="subcellular location">
    <subcellularLocation>
        <location evidence="1">Membrane</location>
        <topology evidence="1">Multi-pass membrane protein</topology>
    </subcellularLocation>
</comment>
<dbReference type="PANTHER" id="PTHR11616:SF321">
    <property type="entry name" value="SODIUM-DEPENDENT NUTRIENT AMINO ACID TRANSPORTER 1-RELATED"/>
    <property type="match status" value="1"/>
</dbReference>
<evidence type="ECO:0000256" key="5">
    <source>
        <dbReference type="ARBA" id="ARBA00022989"/>
    </source>
</evidence>
<feature type="transmembrane region" description="Helical" evidence="10">
    <location>
        <begin position="387"/>
        <end position="406"/>
    </location>
</feature>
<sequence length="481" mass="54399">MAQRGYWDSQYEFLFSVLGCMVGLGNVWRFPYLCYKNGGGAFLIPYFIFMFLCAMPIFFLEMAYTQFSNLGPGKAWICVPILRGIGYGMVIMTGIVAVYYTVIMAWTLYYLVMSFSKVLPWSHCDNEWNNDACALRVNQNMTSLMSSGFNNFTNESNIDSTVTLHHDGINSTELSTRIARTPTEQFWDLKQTIANSRYNVLQLSDGIGTAGAVRWPLLLCLFCAWLIVFLTLIKGIKSSGKVMYVAATVPYLLLLVLLVRGPGIAFMVYPEALSQLPLPQLWSVLFFLMLFTVGLDSQGGIYTLFMFCAVLIRSLYVRAELHDPMILLIFKGGIYVLQILDWYCASIAVMFLAFLEVVGLSWMYGLQNFYNDIELMLGRSLSPFWGIFWRFITPAIILLIWIMNLVQLSPVTYGSYTYPGWAVGIGWIVAFLAIVPRLGKSLQPTPEWGPADDDQKEKYKGATYENGGKDVHAMEKESFIG</sequence>
<dbReference type="InterPro" id="IPR000175">
    <property type="entry name" value="Na/ntran_symport"/>
</dbReference>
<dbReference type="Proteomes" id="UP001164746">
    <property type="component" value="Chromosome 9"/>
</dbReference>
<name>A0ABY7F101_MYAAR</name>
<evidence type="ECO:0000256" key="3">
    <source>
        <dbReference type="ARBA" id="ARBA00022448"/>
    </source>
</evidence>
<gene>
    <name evidence="11" type="ORF">MAR_004994</name>
</gene>
<dbReference type="Pfam" id="PF00209">
    <property type="entry name" value="SNF"/>
    <property type="match status" value="1"/>
</dbReference>
<keyword evidence="7" id="KW-0325">Glycoprotein</keyword>
<organism evidence="11 12">
    <name type="scientific">Mya arenaria</name>
    <name type="common">Soft-shell clam</name>
    <dbReference type="NCBI Taxonomy" id="6604"/>
    <lineage>
        <taxon>Eukaryota</taxon>
        <taxon>Metazoa</taxon>
        <taxon>Spiralia</taxon>
        <taxon>Lophotrochozoa</taxon>
        <taxon>Mollusca</taxon>
        <taxon>Bivalvia</taxon>
        <taxon>Autobranchia</taxon>
        <taxon>Heteroconchia</taxon>
        <taxon>Euheterodonta</taxon>
        <taxon>Imparidentia</taxon>
        <taxon>Neoheterodontei</taxon>
        <taxon>Myida</taxon>
        <taxon>Myoidea</taxon>
        <taxon>Myidae</taxon>
        <taxon>Mya</taxon>
    </lineage>
</organism>
<reference evidence="11" key="1">
    <citation type="submission" date="2022-11" db="EMBL/GenBank/DDBJ databases">
        <title>Centuries of genome instability and evolution in soft-shell clam transmissible cancer (bioRxiv).</title>
        <authorList>
            <person name="Hart S.F.M."/>
            <person name="Yonemitsu M.A."/>
            <person name="Giersch R.M."/>
            <person name="Beal B.F."/>
            <person name="Arriagada G."/>
            <person name="Davis B.W."/>
            <person name="Ostrander E.A."/>
            <person name="Goff S.P."/>
            <person name="Metzger M.J."/>
        </authorList>
    </citation>
    <scope>NUCLEOTIDE SEQUENCE</scope>
    <source>
        <strain evidence="11">MELC-2E11</strain>
        <tissue evidence="11">Siphon/mantle</tissue>
    </source>
</reference>
<dbReference type="PANTHER" id="PTHR11616">
    <property type="entry name" value="SODIUM/CHLORIDE DEPENDENT TRANSPORTER"/>
    <property type="match status" value="1"/>
</dbReference>
<evidence type="ECO:0000256" key="9">
    <source>
        <dbReference type="SAM" id="MobiDB-lite"/>
    </source>
</evidence>
<evidence type="ECO:0000256" key="10">
    <source>
        <dbReference type="SAM" id="Phobius"/>
    </source>
</evidence>
<feature type="transmembrane region" description="Helical" evidence="10">
    <location>
        <begin position="213"/>
        <end position="233"/>
    </location>
</feature>
<evidence type="ECO:0000256" key="8">
    <source>
        <dbReference type="RuleBase" id="RU003732"/>
    </source>
</evidence>
<evidence type="ECO:0000256" key="1">
    <source>
        <dbReference type="ARBA" id="ARBA00004141"/>
    </source>
</evidence>
<proteinExistence type="inferred from homology"/>
<feature type="transmembrane region" description="Helical" evidence="10">
    <location>
        <begin position="43"/>
        <end position="64"/>
    </location>
</feature>
<feature type="transmembrane region" description="Helical" evidence="10">
    <location>
        <begin position="346"/>
        <end position="366"/>
    </location>
</feature>
<dbReference type="InterPro" id="IPR037272">
    <property type="entry name" value="SNS_sf"/>
</dbReference>
<feature type="transmembrane region" description="Helical" evidence="10">
    <location>
        <begin position="418"/>
        <end position="435"/>
    </location>
</feature>
<evidence type="ECO:0000256" key="4">
    <source>
        <dbReference type="ARBA" id="ARBA00022692"/>
    </source>
</evidence>
<evidence type="ECO:0000256" key="7">
    <source>
        <dbReference type="ARBA" id="ARBA00023180"/>
    </source>
</evidence>
<evidence type="ECO:0000313" key="11">
    <source>
        <dbReference type="EMBL" id="WAR14889.1"/>
    </source>
</evidence>
<keyword evidence="3 8" id="KW-0813">Transport</keyword>
<evidence type="ECO:0000256" key="2">
    <source>
        <dbReference type="ARBA" id="ARBA00006459"/>
    </source>
</evidence>
<evidence type="ECO:0000313" key="12">
    <source>
        <dbReference type="Proteomes" id="UP001164746"/>
    </source>
</evidence>
<keyword evidence="6 10" id="KW-0472">Membrane</keyword>
<keyword evidence="5 10" id="KW-1133">Transmembrane helix</keyword>
<feature type="region of interest" description="Disordered" evidence="9">
    <location>
        <begin position="444"/>
        <end position="465"/>
    </location>
</feature>
<keyword evidence="12" id="KW-1185">Reference proteome</keyword>
<evidence type="ECO:0000256" key="6">
    <source>
        <dbReference type="ARBA" id="ARBA00023136"/>
    </source>
</evidence>